<dbReference type="Proteomes" id="UP000010483">
    <property type="component" value="Chromosome"/>
</dbReference>
<dbReference type="InterPro" id="IPR036059">
    <property type="entry name" value="TldD/PmbA_sf"/>
</dbReference>
<dbReference type="PANTHER" id="PTHR43421">
    <property type="entry name" value="METALLOPROTEASE PMBA"/>
    <property type="match status" value="1"/>
</dbReference>
<dbReference type="SUPFAM" id="SSF111283">
    <property type="entry name" value="Putative modulator of DNA gyrase, PmbA/TldD"/>
    <property type="match status" value="1"/>
</dbReference>
<accession>K9YJA0</accession>
<organism evidence="4 5">
    <name type="scientific">Cyanobacterium stanieri (strain ATCC 29140 / PCC 7202)</name>
    <dbReference type="NCBI Taxonomy" id="292563"/>
    <lineage>
        <taxon>Bacteria</taxon>
        <taxon>Bacillati</taxon>
        <taxon>Cyanobacteriota</taxon>
        <taxon>Cyanophyceae</taxon>
        <taxon>Oscillatoriophycideae</taxon>
        <taxon>Chroococcales</taxon>
        <taxon>Geminocystaceae</taxon>
        <taxon>Cyanobacterium</taxon>
    </lineage>
</organism>
<feature type="domain" description="Metalloprotease TldD/E N-terminal" evidence="2">
    <location>
        <begin position="32"/>
        <end position="93"/>
    </location>
</feature>
<dbReference type="InterPro" id="IPR045569">
    <property type="entry name" value="Metalloprtase-TldD/E_C"/>
</dbReference>
<dbReference type="Pfam" id="PF19289">
    <property type="entry name" value="PmbA_TldD_3rd"/>
    <property type="match status" value="1"/>
</dbReference>
<keyword evidence="5" id="KW-1185">Reference proteome</keyword>
<name>K9YJA0_CYASC</name>
<dbReference type="eggNOG" id="COG0312">
    <property type="taxonomic scope" value="Bacteria"/>
</dbReference>
<dbReference type="BioCyc" id="CSTA292563:G1353-975-MONOMER"/>
<sequence>MRDDSNRLLELRNKVQAEELLDLAKKRGIEDVEVYEVRSHSKPISFEANRLKQIESSQGGGVALRLWRNGCPGLAVAYGDFDGNDLVDKALAISALNDAETPLLNGENRLVFPEKDIDVDINSLIEKGQGAIALLRETHPDIICNLDLEWETETSTLINSRGLYCHHSDTTFSASVGVEWVREDDFLGIYDGIYDNETLNLDKIIKNIQQRLRWAENQGIVKPRPLPVLFTPNAVVSLWETVSDALNGKRIVDKSSPWHDSHGKEVMASCLTISQNPHLKPYDCPFDDEGALTQHYKLIDGGKISNFYCDQKNANKLGINNTGNGFRPSLGSYPSPSLVNFVVGGGNTSFDKLIENIEYGLMVDQFLGNDADISGDFSLNVDLGYLVEKGEVMGRVKDTMISGNIYQLLQRVRDLGNDNIWSGSCYTPSMVIDGVSVTN</sequence>
<evidence type="ECO:0000313" key="5">
    <source>
        <dbReference type="Proteomes" id="UP000010483"/>
    </source>
</evidence>
<dbReference type="GO" id="GO:0005829">
    <property type="term" value="C:cytosol"/>
    <property type="evidence" value="ECO:0007669"/>
    <property type="project" value="TreeGrafter"/>
</dbReference>
<gene>
    <name evidence="4" type="ordered locus">Cyast_0967</name>
</gene>
<evidence type="ECO:0000259" key="2">
    <source>
        <dbReference type="Pfam" id="PF01523"/>
    </source>
</evidence>
<dbReference type="KEGG" id="csn:Cyast_0967"/>
<dbReference type="PANTHER" id="PTHR43421:SF1">
    <property type="entry name" value="METALLOPROTEASE PMBA"/>
    <property type="match status" value="1"/>
</dbReference>
<dbReference type="AlphaFoldDB" id="K9YJA0"/>
<evidence type="ECO:0000256" key="1">
    <source>
        <dbReference type="ARBA" id="ARBA00005836"/>
    </source>
</evidence>
<comment type="similarity">
    <text evidence="1">Belongs to the peptidase U62 family.</text>
</comment>
<protein>
    <submittedName>
        <fullName evidence="4">Peptidase U62 modulator of DNA gyrase</fullName>
    </submittedName>
</protein>
<dbReference type="InterPro" id="IPR035068">
    <property type="entry name" value="TldD/PmbA_N"/>
</dbReference>
<dbReference type="Pfam" id="PF01523">
    <property type="entry name" value="PmbA_TldD_1st"/>
    <property type="match status" value="1"/>
</dbReference>
<proteinExistence type="inferred from homology"/>
<evidence type="ECO:0000313" key="4">
    <source>
        <dbReference type="EMBL" id="AFZ46939.1"/>
    </source>
</evidence>
<dbReference type="Gene3D" id="3.30.2290.10">
    <property type="entry name" value="PmbA/TldD superfamily"/>
    <property type="match status" value="1"/>
</dbReference>
<dbReference type="STRING" id="292563.Cyast_0967"/>
<evidence type="ECO:0000259" key="3">
    <source>
        <dbReference type="Pfam" id="PF19289"/>
    </source>
</evidence>
<reference evidence="5" key="1">
    <citation type="journal article" date="2013" name="Proc. Natl. Acad. Sci. U.S.A.">
        <title>Improving the coverage of the cyanobacterial phylum using diversity-driven genome sequencing.</title>
        <authorList>
            <person name="Shih P.M."/>
            <person name="Wu D."/>
            <person name="Latifi A."/>
            <person name="Axen S.D."/>
            <person name="Fewer D.P."/>
            <person name="Talla E."/>
            <person name="Calteau A."/>
            <person name="Cai F."/>
            <person name="Tandeau de Marsac N."/>
            <person name="Rippka R."/>
            <person name="Herdman M."/>
            <person name="Sivonen K."/>
            <person name="Coursin T."/>
            <person name="Laurent T."/>
            <person name="Goodwin L."/>
            <person name="Nolan M."/>
            <person name="Davenport K.W."/>
            <person name="Han C.S."/>
            <person name="Rubin E.M."/>
            <person name="Eisen J.A."/>
            <person name="Woyke T."/>
            <person name="Gugger M."/>
            <person name="Kerfeld C.A."/>
        </authorList>
    </citation>
    <scope>NUCLEOTIDE SEQUENCE [LARGE SCALE GENOMIC DNA]</scope>
    <source>
        <strain evidence="5">ATCC 29140 / PCC 7202</strain>
    </source>
</reference>
<dbReference type="InterPro" id="IPR002510">
    <property type="entry name" value="Metalloprtase-TldD/E_N"/>
</dbReference>
<dbReference type="GO" id="GO:0008237">
    <property type="term" value="F:metallopeptidase activity"/>
    <property type="evidence" value="ECO:0007669"/>
    <property type="project" value="InterPro"/>
</dbReference>
<dbReference type="GO" id="GO:0006508">
    <property type="term" value="P:proteolysis"/>
    <property type="evidence" value="ECO:0007669"/>
    <property type="project" value="InterPro"/>
</dbReference>
<feature type="domain" description="Metalloprotease TldD/E C-terminal" evidence="3">
    <location>
        <begin position="226"/>
        <end position="438"/>
    </location>
</feature>
<dbReference type="HOGENOM" id="CLU_026425_4_2_3"/>
<dbReference type="EMBL" id="CP003940">
    <property type="protein sequence ID" value="AFZ46939.1"/>
    <property type="molecule type" value="Genomic_DNA"/>
</dbReference>
<dbReference type="PATRIC" id="fig|292563.3.peg.1016"/>
<dbReference type="InterPro" id="IPR047657">
    <property type="entry name" value="PmbA"/>
</dbReference>